<evidence type="ECO:0000256" key="10">
    <source>
        <dbReference type="ARBA" id="ARBA00023027"/>
    </source>
</evidence>
<keyword evidence="13" id="KW-0511">Multifunctional enzyme</keyword>
<keyword evidence="12 17" id="KW-0456">Lyase</keyword>
<dbReference type="AlphaFoldDB" id="A0A2P7BID1"/>
<keyword evidence="10 17" id="KW-0520">NAD</keyword>
<dbReference type="OrthoDB" id="9806925at2"/>
<comment type="catalytic activity">
    <reaction evidence="15 17 19">
        <text>(6S)-NADHX + ADP = AMP + phosphate + NADH + H(+)</text>
        <dbReference type="Rhea" id="RHEA:32223"/>
        <dbReference type="ChEBI" id="CHEBI:15378"/>
        <dbReference type="ChEBI" id="CHEBI:43474"/>
        <dbReference type="ChEBI" id="CHEBI:57945"/>
        <dbReference type="ChEBI" id="CHEBI:64074"/>
        <dbReference type="ChEBI" id="CHEBI:456215"/>
        <dbReference type="ChEBI" id="CHEBI:456216"/>
        <dbReference type="EC" id="4.2.1.136"/>
    </reaction>
</comment>
<dbReference type="HAMAP" id="MF_01966">
    <property type="entry name" value="NADHX_epimerase"/>
    <property type="match status" value="1"/>
</dbReference>
<dbReference type="GO" id="GO:0052855">
    <property type="term" value="F:ADP-dependent NAD(P)H-hydrate dehydratase activity"/>
    <property type="evidence" value="ECO:0007669"/>
    <property type="project" value="UniProtKB-UniRule"/>
</dbReference>
<feature type="binding site" evidence="17">
    <location>
        <position position="440"/>
    </location>
    <ligand>
        <name>(6S)-NADPHX</name>
        <dbReference type="ChEBI" id="CHEBI:64076"/>
    </ligand>
</feature>
<dbReference type="EC" id="4.2.1.136" evidence="19"/>
<comment type="function">
    <text evidence="18">Catalyzes the epimerization of the S- and R-forms of NAD(P)HX, a damaged form of NAD(P)H that is a result of enzymatic or heat-dependent hydration. This is a prerequisite for the S-specific NAD(P)H-hydrate dehydratase to allow the repair of both epimers of NAD(P)HX.</text>
</comment>
<comment type="caution">
    <text evidence="18">Lacks conserved residue(s) required for the propagation of feature annotation.</text>
</comment>
<evidence type="ECO:0000256" key="1">
    <source>
        <dbReference type="ARBA" id="ARBA00000013"/>
    </source>
</evidence>
<comment type="similarity">
    <text evidence="18">Belongs to the NnrE/AIBP family.</text>
</comment>
<dbReference type="InterPro" id="IPR029056">
    <property type="entry name" value="Ribokinase-like"/>
</dbReference>
<evidence type="ECO:0000259" key="21">
    <source>
        <dbReference type="PROSITE" id="PS51385"/>
    </source>
</evidence>
<keyword evidence="6 17" id="KW-0547">Nucleotide-binding</keyword>
<dbReference type="GO" id="GO:0046496">
    <property type="term" value="P:nicotinamide nucleotide metabolic process"/>
    <property type="evidence" value="ECO:0007669"/>
    <property type="project" value="UniProtKB-UniRule"/>
</dbReference>
<feature type="binding site" evidence="18">
    <location>
        <position position="119"/>
    </location>
    <ligand>
        <name>K(+)</name>
        <dbReference type="ChEBI" id="CHEBI:29103"/>
    </ligand>
</feature>
<dbReference type="Proteomes" id="UP000241764">
    <property type="component" value="Unassembled WGS sequence"/>
</dbReference>
<comment type="similarity">
    <text evidence="4 19">In the C-terminal section; belongs to the NnrD/CARKD family.</text>
</comment>
<feature type="binding site" evidence="17">
    <location>
        <position position="317"/>
    </location>
    <ligand>
        <name>(6S)-NADPHX</name>
        <dbReference type="ChEBI" id="CHEBI:64076"/>
    </ligand>
</feature>
<evidence type="ECO:0000256" key="6">
    <source>
        <dbReference type="ARBA" id="ARBA00022741"/>
    </source>
</evidence>
<keyword evidence="7 17" id="KW-0067">ATP-binding</keyword>
<dbReference type="Pfam" id="PF01256">
    <property type="entry name" value="Carb_kinase"/>
    <property type="match status" value="1"/>
</dbReference>
<comment type="catalytic activity">
    <reaction evidence="16 17 19">
        <text>(6S)-NADPHX + ADP = AMP + phosphate + NADPH + H(+)</text>
        <dbReference type="Rhea" id="RHEA:32235"/>
        <dbReference type="ChEBI" id="CHEBI:15378"/>
        <dbReference type="ChEBI" id="CHEBI:43474"/>
        <dbReference type="ChEBI" id="CHEBI:57783"/>
        <dbReference type="ChEBI" id="CHEBI:64076"/>
        <dbReference type="ChEBI" id="CHEBI:456215"/>
        <dbReference type="ChEBI" id="CHEBI:456216"/>
        <dbReference type="EC" id="4.2.1.136"/>
    </reaction>
</comment>
<dbReference type="GO" id="GO:0110051">
    <property type="term" value="P:metabolite repair"/>
    <property type="evidence" value="ECO:0007669"/>
    <property type="project" value="TreeGrafter"/>
</dbReference>
<evidence type="ECO:0000259" key="20">
    <source>
        <dbReference type="PROSITE" id="PS51383"/>
    </source>
</evidence>
<keyword evidence="8 17" id="KW-0521">NADP</keyword>
<feature type="binding site" evidence="18">
    <location>
        <begin position="123"/>
        <end position="129"/>
    </location>
    <ligand>
        <name>(6S)-NADPHX</name>
        <dbReference type="ChEBI" id="CHEBI:64076"/>
    </ligand>
</feature>
<dbReference type="NCBIfam" id="TIGR00196">
    <property type="entry name" value="yjeF_cterm"/>
    <property type="match status" value="1"/>
</dbReference>
<dbReference type="SUPFAM" id="SSF53613">
    <property type="entry name" value="Ribokinase-like"/>
    <property type="match status" value="1"/>
</dbReference>
<dbReference type="CDD" id="cd01171">
    <property type="entry name" value="YXKO-related"/>
    <property type="match status" value="1"/>
</dbReference>
<dbReference type="HAMAP" id="MF_01965">
    <property type="entry name" value="NADHX_dehydratase"/>
    <property type="match status" value="1"/>
</dbReference>
<sequence length="508" mass="53002">MAYEILTPAEMGEADRLTIAAGPGDGYALMLNAGHAIARHLLAHHGDMPEFHILCGPGNNGGDGYVIARLLIESGARVQVWSTGSPKPGTDAARALADCPVKPRAIDGFEPAPGSLVVDALFGAGLDRPIAGKAAGAIARANDAPVRRVAVDMPSGLDGSSGQPLGPVLEAHATITFFRKKPGHLLYPGRTLCGDLTVVDIGIRDDVLAAVKPGCFENMPRLWRELLPAPGADTHKYTRGHVAVFSGDATSTGAARLSALSAARSGAGAVTVLSPDTALSVNAAHLTSIMLSRCDHRQDLISFIERRKPSAFVLGPGFGIGDKTREFSLSLLQDQSVKLVFDADAITSFQDRPDALFNATQRFPEVRLVLTPHEGEFKRLFPDIVATKTPSKLERAREAAARAGAIVIYKGADTVIAAPDGRAAINTNGTPLLATAGSGDVLAGLAAGLMAQGMPPFEAACAAVYIHGAAAHHLGFGLIAEDLPMAATKVIAGLRANRDPGTNREMDR</sequence>
<dbReference type="GO" id="GO:0046872">
    <property type="term" value="F:metal ion binding"/>
    <property type="evidence" value="ECO:0007669"/>
    <property type="project" value="UniProtKB-UniRule"/>
</dbReference>
<evidence type="ECO:0000256" key="18">
    <source>
        <dbReference type="HAMAP-Rule" id="MF_01966"/>
    </source>
</evidence>
<dbReference type="PROSITE" id="PS51383">
    <property type="entry name" value="YJEF_C_3"/>
    <property type="match status" value="1"/>
</dbReference>
<feature type="binding site" evidence="18">
    <location>
        <position position="155"/>
    </location>
    <ligand>
        <name>K(+)</name>
        <dbReference type="ChEBI" id="CHEBI:29103"/>
    </ligand>
</feature>
<evidence type="ECO:0000256" key="13">
    <source>
        <dbReference type="ARBA" id="ARBA00023268"/>
    </source>
</evidence>
<dbReference type="InterPro" id="IPR000631">
    <property type="entry name" value="CARKD"/>
</dbReference>
<keyword evidence="5 18" id="KW-0479">Metal-binding</keyword>
<dbReference type="SUPFAM" id="SSF64153">
    <property type="entry name" value="YjeF N-terminal domain-like"/>
    <property type="match status" value="1"/>
</dbReference>
<dbReference type="NCBIfam" id="TIGR00197">
    <property type="entry name" value="yjeF_nterm"/>
    <property type="match status" value="1"/>
</dbReference>
<evidence type="ECO:0000256" key="8">
    <source>
        <dbReference type="ARBA" id="ARBA00022857"/>
    </source>
</evidence>
<accession>A0A2P7BID1</accession>
<dbReference type="PANTHER" id="PTHR12592:SF0">
    <property type="entry name" value="ATP-DEPENDENT (S)-NAD(P)H-HYDRATE DEHYDRATASE"/>
    <property type="match status" value="1"/>
</dbReference>
<comment type="cofactor">
    <cofactor evidence="17">
        <name>Mg(2+)</name>
        <dbReference type="ChEBI" id="CHEBI:18420"/>
    </cofactor>
</comment>
<dbReference type="PIRSF" id="PIRSF017184">
    <property type="entry name" value="Nnr"/>
    <property type="match status" value="1"/>
</dbReference>
<evidence type="ECO:0000256" key="19">
    <source>
        <dbReference type="PIRNR" id="PIRNR017184"/>
    </source>
</evidence>
<dbReference type="Gene3D" id="3.40.1190.20">
    <property type="match status" value="1"/>
</dbReference>
<dbReference type="InterPro" id="IPR004443">
    <property type="entry name" value="YjeF_N_dom"/>
</dbReference>
<evidence type="ECO:0000256" key="3">
    <source>
        <dbReference type="ARBA" id="ARBA00006001"/>
    </source>
</evidence>
<gene>
    <name evidence="18" type="primary">nnrE</name>
    <name evidence="17" type="synonym">nnrD</name>
    <name evidence="22" type="ORF">CU103_06550</name>
</gene>
<comment type="similarity">
    <text evidence="3 19">In the N-terminal section; belongs to the NnrE/AIBP family.</text>
</comment>
<evidence type="ECO:0000313" key="23">
    <source>
        <dbReference type="Proteomes" id="UP000241764"/>
    </source>
</evidence>
<comment type="function">
    <text evidence="14 19">Bifunctional enzyme that catalyzes the epimerization of the S- and R-forms of NAD(P)HX and the dehydration of the S-form of NAD(P)HX at the expense of ADP, which is converted to AMP. This allows the repair of both epimers of NAD(P)HX, a damaged form of NAD(P)H that is a result of enzymatic or heat-dependent hydration.</text>
</comment>
<keyword evidence="23" id="KW-1185">Reference proteome</keyword>
<comment type="catalytic activity">
    <reaction evidence="2 18 19">
        <text>(6R)-NADPHX = (6S)-NADPHX</text>
        <dbReference type="Rhea" id="RHEA:32227"/>
        <dbReference type="ChEBI" id="CHEBI:64076"/>
        <dbReference type="ChEBI" id="CHEBI:64077"/>
        <dbReference type="EC" id="5.1.99.6"/>
    </reaction>
</comment>
<dbReference type="PANTHER" id="PTHR12592">
    <property type="entry name" value="ATP-DEPENDENT (S)-NAD(P)H-HYDRATE DEHYDRATASE FAMILY MEMBER"/>
    <property type="match status" value="1"/>
</dbReference>
<proteinExistence type="inferred from homology"/>
<dbReference type="Pfam" id="PF03853">
    <property type="entry name" value="YjeF_N"/>
    <property type="match status" value="1"/>
</dbReference>
<dbReference type="EMBL" id="PGGM01000002">
    <property type="protein sequence ID" value="PSH66229.1"/>
    <property type="molecule type" value="Genomic_DNA"/>
</dbReference>
<comment type="cofactor">
    <cofactor evidence="18 19">
        <name>K(+)</name>
        <dbReference type="ChEBI" id="CHEBI:29103"/>
    </cofactor>
    <text evidence="18 19">Binds 1 potassium ion per subunit.</text>
</comment>
<evidence type="ECO:0000256" key="16">
    <source>
        <dbReference type="ARBA" id="ARBA00049209"/>
    </source>
</evidence>
<evidence type="ECO:0000256" key="7">
    <source>
        <dbReference type="ARBA" id="ARBA00022840"/>
    </source>
</evidence>
<evidence type="ECO:0000313" key="22">
    <source>
        <dbReference type="EMBL" id="PSH66229.1"/>
    </source>
</evidence>
<feature type="binding site" evidence="17">
    <location>
        <position position="373"/>
    </location>
    <ligand>
        <name>(6S)-NADPHX</name>
        <dbReference type="ChEBI" id="CHEBI:64076"/>
    </ligand>
</feature>
<evidence type="ECO:0000256" key="17">
    <source>
        <dbReference type="HAMAP-Rule" id="MF_01965"/>
    </source>
</evidence>
<dbReference type="InterPro" id="IPR030677">
    <property type="entry name" value="Nnr"/>
</dbReference>
<evidence type="ECO:0000256" key="2">
    <source>
        <dbReference type="ARBA" id="ARBA00000909"/>
    </source>
</evidence>
<keyword evidence="11 18" id="KW-0413">Isomerase</keyword>
<comment type="catalytic activity">
    <reaction evidence="1 18 19">
        <text>(6R)-NADHX = (6S)-NADHX</text>
        <dbReference type="Rhea" id="RHEA:32215"/>
        <dbReference type="ChEBI" id="CHEBI:64074"/>
        <dbReference type="ChEBI" id="CHEBI:64075"/>
        <dbReference type="EC" id="5.1.99.6"/>
    </reaction>
</comment>
<reference evidence="23" key="1">
    <citation type="submission" date="2017-11" db="EMBL/GenBank/DDBJ databases">
        <authorList>
            <person name="Kuznetsova I."/>
            <person name="Sazanova A."/>
            <person name="Chirak E."/>
            <person name="Safronova V."/>
            <person name="Willems A."/>
        </authorList>
    </citation>
    <scope>NUCLEOTIDE SEQUENCE [LARGE SCALE GENOMIC DNA]</scope>
    <source>
        <strain evidence="23">CCBAU 03422</strain>
    </source>
</reference>
<feature type="binding site" evidence="18">
    <location>
        <position position="152"/>
    </location>
    <ligand>
        <name>(6S)-NADPHX</name>
        <dbReference type="ChEBI" id="CHEBI:64076"/>
    </ligand>
</feature>
<feature type="binding site" evidence="17">
    <location>
        <begin position="410"/>
        <end position="414"/>
    </location>
    <ligand>
        <name>AMP</name>
        <dbReference type="ChEBI" id="CHEBI:456215"/>
    </ligand>
</feature>
<comment type="function">
    <text evidence="17">Catalyzes the dehydration of the S-form of NAD(P)HX at the expense of ADP, which is converted to AMP. Together with NAD(P)HX epimerase, which catalyzes the epimerization of the S- and R-forms, the enzyme allows the repair of both epimers of NAD(P)HX, a damaged form of NAD(P)H that is a result of enzymatic or heat-dependent hydration.</text>
</comment>
<keyword evidence="9 18" id="KW-0630">Potassium</keyword>
<dbReference type="GO" id="GO:0005524">
    <property type="term" value="F:ATP binding"/>
    <property type="evidence" value="ECO:0007669"/>
    <property type="project" value="UniProtKB-UniRule"/>
</dbReference>
<dbReference type="Gene3D" id="3.40.50.10260">
    <property type="entry name" value="YjeF N-terminal domain"/>
    <property type="match status" value="1"/>
</dbReference>
<comment type="caution">
    <text evidence="22">The sequence shown here is derived from an EMBL/GenBank/DDBJ whole genome shotgun (WGS) entry which is preliminary data.</text>
</comment>
<dbReference type="GO" id="GO:0052856">
    <property type="term" value="F:NAD(P)HX epimerase activity"/>
    <property type="evidence" value="ECO:0007669"/>
    <property type="project" value="UniProtKB-UniRule"/>
</dbReference>
<evidence type="ECO:0000256" key="9">
    <source>
        <dbReference type="ARBA" id="ARBA00022958"/>
    </source>
</evidence>
<evidence type="ECO:0000256" key="15">
    <source>
        <dbReference type="ARBA" id="ARBA00048238"/>
    </source>
</evidence>
<feature type="binding site" evidence="18">
    <location>
        <position position="60"/>
    </location>
    <ligand>
        <name>K(+)</name>
        <dbReference type="ChEBI" id="CHEBI:29103"/>
    </ligand>
</feature>
<feature type="binding site" evidence="18">
    <location>
        <begin position="59"/>
        <end position="63"/>
    </location>
    <ligand>
        <name>(6S)-NADPHX</name>
        <dbReference type="ChEBI" id="CHEBI:64076"/>
    </ligand>
</feature>
<evidence type="ECO:0000256" key="14">
    <source>
        <dbReference type="ARBA" id="ARBA00025153"/>
    </source>
</evidence>
<dbReference type="RefSeq" id="WP_106663095.1">
    <property type="nucleotide sequence ID" value="NZ_PGGM01000002.1"/>
</dbReference>
<organism evidence="22 23">
    <name type="scientific">Phyllobacterium sophorae</name>
    <dbReference type="NCBI Taxonomy" id="1520277"/>
    <lineage>
        <taxon>Bacteria</taxon>
        <taxon>Pseudomonadati</taxon>
        <taxon>Pseudomonadota</taxon>
        <taxon>Alphaproteobacteria</taxon>
        <taxon>Hyphomicrobiales</taxon>
        <taxon>Phyllobacteriaceae</taxon>
        <taxon>Phyllobacterium</taxon>
    </lineage>
</organism>
<feature type="binding site" evidence="17">
    <location>
        <position position="439"/>
    </location>
    <ligand>
        <name>AMP</name>
        <dbReference type="ChEBI" id="CHEBI:456215"/>
    </ligand>
</feature>
<comment type="similarity">
    <text evidence="17">Belongs to the NnrD/CARKD family.</text>
</comment>
<feature type="domain" description="YjeF C-terminal" evidence="20">
    <location>
        <begin position="219"/>
        <end position="494"/>
    </location>
</feature>
<feature type="binding site" evidence="17">
    <location>
        <position position="254"/>
    </location>
    <ligand>
        <name>(6S)-NADPHX</name>
        <dbReference type="ChEBI" id="CHEBI:64076"/>
    </ligand>
</feature>
<protein>
    <recommendedName>
        <fullName evidence="19">Bifunctional NAD(P)H-hydrate repair enzyme</fullName>
    </recommendedName>
    <alternativeName>
        <fullName evidence="19">Nicotinamide nucleotide repair protein</fullName>
    </alternativeName>
    <domain>
        <recommendedName>
            <fullName evidence="19">ADP-dependent (S)-NAD(P)H-hydrate dehydratase</fullName>
            <ecNumber evidence="19">4.2.1.136</ecNumber>
        </recommendedName>
        <alternativeName>
            <fullName evidence="19">ADP-dependent NAD(P)HX dehydratase</fullName>
        </alternativeName>
    </domain>
    <domain>
        <recommendedName>
            <fullName evidence="19">NAD(P)H-hydrate epimerase</fullName>
            <ecNumber evidence="19">5.1.99.6</ecNumber>
        </recommendedName>
    </domain>
</protein>
<evidence type="ECO:0000256" key="11">
    <source>
        <dbReference type="ARBA" id="ARBA00023235"/>
    </source>
</evidence>
<name>A0A2P7BID1_9HYPH</name>
<dbReference type="InterPro" id="IPR036652">
    <property type="entry name" value="YjeF_N_dom_sf"/>
</dbReference>
<evidence type="ECO:0000256" key="12">
    <source>
        <dbReference type="ARBA" id="ARBA00023239"/>
    </source>
</evidence>
<dbReference type="EC" id="5.1.99.6" evidence="19"/>
<comment type="subunit">
    <text evidence="17">Homotetramer.</text>
</comment>
<evidence type="ECO:0000256" key="5">
    <source>
        <dbReference type="ARBA" id="ARBA00022723"/>
    </source>
</evidence>
<evidence type="ECO:0000256" key="4">
    <source>
        <dbReference type="ARBA" id="ARBA00009524"/>
    </source>
</evidence>
<feature type="domain" description="YjeF N-terminal" evidence="21">
    <location>
        <begin position="11"/>
        <end position="209"/>
    </location>
</feature>
<dbReference type="PROSITE" id="PS51385">
    <property type="entry name" value="YJEF_N"/>
    <property type="match status" value="1"/>
</dbReference>